<dbReference type="PROSITE" id="PS00086">
    <property type="entry name" value="CYTOCHROME_P450"/>
    <property type="match status" value="1"/>
</dbReference>
<gene>
    <name evidence="8" type="ORF">J3Q64DRAFT_1665275</name>
</gene>
<evidence type="ECO:0000256" key="2">
    <source>
        <dbReference type="ARBA" id="ARBA00022617"/>
    </source>
</evidence>
<dbReference type="InterPro" id="IPR002401">
    <property type="entry name" value="Cyt_P450_E_grp-I"/>
</dbReference>
<evidence type="ECO:0000256" key="6">
    <source>
        <dbReference type="ARBA" id="ARBA00023033"/>
    </source>
</evidence>
<dbReference type="EMBL" id="JBCLYO010000026">
    <property type="protein sequence ID" value="KAL0077990.1"/>
    <property type="molecule type" value="Genomic_DNA"/>
</dbReference>
<evidence type="ECO:0000256" key="5">
    <source>
        <dbReference type="ARBA" id="ARBA00023004"/>
    </source>
</evidence>
<dbReference type="Pfam" id="PF00067">
    <property type="entry name" value="p450"/>
    <property type="match status" value="1"/>
</dbReference>
<keyword evidence="2 7" id="KW-0349">Heme</keyword>
<dbReference type="Proteomes" id="UP001448207">
    <property type="component" value="Unassembled WGS sequence"/>
</dbReference>
<keyword evidence="9" id="KW-1185">Reference proteome</keyword>
<dbReference type="PRINTS" id="PR00463">
    <property type="entry name" value="EP450I"/>
</dbReference>
<dbReference type="InterPro" id="IPR017972">
    <property type="entry name" value="Cyt_P450_CS"/>
</dbReference>
<keyword evidence="4 7" id="KW-0560">Oxidoreductase</keyword>
<reference evidence="8 9" key="1">
    <citation type="submission" date="2024-04" db="EMBL/GenBank/DDBJ databases">
        <title>Symmetric and asymmetric DNA N6-adenine methylation regulates different biological responses in Mucorales.</title>
        <authorList>
            <consortium name="Lawrence Berkeley National Laboratory"/>
            <person name="Lax C."/>
            <person name="Mondo S.J."/>
            <person name="Osorio-Concepcion M."/>
            <person name="Muszewska A."/>
            <person name="Corrochano-Luque M."/>
            <person name="Gutierrez G."/>
            <person name="Riley R."/>
            <person name="Lipzen A."/>
            <person name="Guo J."/>
            <person name="Hundley H."/>
            <person name="Amirebrahimi M."/>
            <person name="Ng V."/>
            <person name="Lorenzo-Gutierrez D."/>
            <person name="Binder U."/>
            <person name="Yang J."/>
            <person name="Song Y."/>
            <person name="Canovas D."/>
            <person name="Navarro E."/>
            <person name="Freitag M."/>
            <person name="Gabaldon T."/>
            <person name="Grigoriev I.V."/>
            <person name="Corrochano L.M."/>
            <person name="Nicolas F.E."/>
            <person name="Garre V."/>
        </authorList>
    </citation>
    <scope>NUCLEOTIDE SEQUENCE [LARGE SCALE GENOMIC DNA]</scope>
    <source>
        <strain evidence="8 9">L51</strain>
    </source>
</reference>
<evidence type="ECO:0000313" key="8">
    <source>
        <dbReference type="EMBL" id="KAL0077990.1"/>
    </source>
</evidence>
<protein>
    <submittedName>
        <fullName evidence="8">Cytochrome P450</fullName>
    </submittedName>
</protein>
<organism evidence="8 9">
    <name type="scientific">Phycomyces blakesleeanus</name>
    <dbReference type="NCBI Taxonomy" id="4837"/>
    <lineage>
        <taxon>Eukaryota</taxon>
        <taxon>Fungi</taxon>
        <taxon>Fungi incertae sedis</taxon>
        <taxon>Mucoromycota</taxon>
        <taxon>Mucoromycotina</taxon>
        <taxon>Mucoromycetes</taxon>
        <taxon>Mucorales</taxon>
        <taxon>Phycomycetaceae</taxon>
        <taxon>Phycomyces</taxon>
    </lineage>
</organism>
<accession>A0ABR3AN75</accession>
<dbReference type="InterPro" id="IPR001128">
    <property type="entry name" value="Cyt_P450"/>
</dbReference>
<comment type="similarity">
    <text evidence="1 7">Belongs to the cytochrome P450 family.</text>
</comment>
<name>A0ABR3AN75_PHYBL</name>
<keyword evidence="5 7" id="KW-0408">Iron</keyword>
<comment type="caution">
    <text evidence="8">The sequence shown here is derived from an EMBL/GenBank/DDBJ whole genome shotgun (WGS) entry which is preliminary data.</text>
</comment>
<keyword evidence="6 7" id="KW-0503">Monooxygenase</keyword>
<dbReference type="Gene3D" id="1.10.630.10">
    <property type="entry name" value="Cytochrome P450"/>
    <property type="match status" value="1"/>
</dbReference>
<dbReference type="PANTHER" id="PTHR24291:SF50">
    <property type="entry name" value="BIFUNCTIONAL ALBAFLAVENONE MONOOXYGENASE_TERPENE SYNTHASE"/>
    <property type="match status" value="1"/>
</dbReference>
<dbReference type="InterPro" id="IPR036396">
    <property type="entry name" value="Cyt_P450_sf"/>
</dbReference>
<keyword evidence="3 7" id="KW-0479">Metal-binding</keyword>
<dbReference type="InterPro" id="IPR050196">
    <property type="entry name" value="Cytochrome_P450_Monoox"/>
</dbReference>
<dbReference type="SUPFAM" id="SSF48264">
    <property type="entry name" value="Cytochrome P450"/>
    <property type="match status" value="1"/>
</dbReference>
<proteinExistence type="inferred from homology"/>
<sequence length="537" mass="60918">MSSYQLSGYTGLTLNQLQVLYSKYLVPTLKDKAKSTTIASAVALLLGYLAFKKIQEPPHEIRHLPHISYFTMLRSILQGEPTSSLSKRLVIPIISCPENNGLYARINGLGWTVHVASPEANKKMLMRTDIFPKSDPLPGTDGTLASRFLRGPNVLLLNGASWKTQRKLMNPAFHQSIPVNMFGGLVQRLFSVMENETGPINVTNLMMRWTLDVIGQAGFDFDFHATDEPENEWVQVYNSISKGMGKPLWFFFPVLDRKFLWLFPERRKSHKSLDRFLEMLDGVIVKKRKALKENKRNPSMKDNEKDLLTLMLEGSQTGGAALTDRELQSNLCIFFFAGHDTTANALSFIIYFFAKYPKIQQRAREEAHKILGDAPQDVIPTVEETKDMTYINMVIKETLRIKGPVTAIPARRAAEDTELEGVFIPKGTLLTSDIYNMHHNPKIWNDPETFDPERFKAGGEADMLASSGMPWMPFGGGSRLCIGMNFSLAEQRVMISMLLRKYTWRLPEDSIHKDELRTNNIGIMSAKILDIIFEKIY</sequence>
<dbReference type="PANTHER" id="PTHR24291">
    <property type="entry name" value="CYTOCHROME P450 FAMILY 4"/>
    <property type="match status" value="1"/>
</dbReference>
<evidence type="ECO:0000256" key="3">
    <source>
        <dbReference type="ARBA" id="ARBA00022723"/>
    </source>
</evidence>
<evidence type="ECO:0000256" key="7">
    <source>
        <dbReference type="RuleBase" id="RU000461"/>
    </source>
</evidence>
<evidence type="ECO:0000256" key="1">
    <source>
        <dbReference type="ARBA" id="ARBA00010617"/>
    </source>
</evidence>
<dbReference type="PRINTS" id="PR00385">
    <property type="entry name" value="P450"/>
</dbReference>
<evidence type="ECO:0000256" key="4">
    <source>
        <dbReference type="ARBA" id="ARBA00023002"/>
    </source>
</evidence>
<evidence type="ECO:0000313" key="9">
    <source>
        <dbReference type="Proteomes" id="UP001448207"/>
    </source>
</evidence>